<sequence>MPLKIGRAPQDKRNRTVADLLVAQLVEAGVRHIYGIVGDSLNPVVDAVRRSNANGTGIEWVHVRHEEAAAFAAAAEAEITGRLAVCAGSCGPGNLHLINGLYDANRNNVPVLAIASHIPSAQIGTEFFQETHPDRLFVECSVYSEMISSAKQAPRVINSAIHHAFAGPGVSVLTIPGDVADLDADAAVSDVALPPSPPRVIPNADAVRELAEAIDAAEKVTIFAGAGVRGARDEVLALAEKIAAPVGHSLRGKEWIQYDNPYDVGMSGLLGYGACQDAMEGADLLLLLGTDFPYDQFLPDDVRTAQVDTDPAHLGRRTRLDLAVVGDVAETLRLLLPQVQESRSRKFLDGKVKAHRKAMTGVVGAYTKNVEKAVPIHPEFVADQLDQLAGDDAVFTVDTGMCNVWAARYLTPNGRRRVIGSFKHGSMANAVPHAIGAAFAARAAGDERDIIAMAGDGGLSMLLGELITIKAYDLPITVVLFDNATLGMVRLEMLVDGLPSFGTDSPEIDYAAIANGVGIPAQRVTDPKAVKSALSKALATPGPSLVDVVTDPRALSIPPTISAGQVRGFAAALTKEVLGGGMGEAVSMARSNLRNVPRP</sequence>
<protein>
    <submittedName>
        <fullName evidence="7">Pyruvate dehydrogenase (Quinone)</fullName>
    </submittedName>
</protein>
<dbReference type="CDD" id="cd07039">
    <property type="entry name" value="TPP_PYR_POX"/>
    <property type="match status" value="1"/>
</dbReference>
<dbReference type="CDD" id="cd02014">
    <property type="entry name" value="TPP_POX"/>
    <property type="match status" value="1"/>
</dbReference>
<dbReference type="Pfam" id="PF02775">
    <property type="entry name" value="TPP_enzyme_C"/>
    <property type="match status" value="1"/>
</dbReference>
<evidence type="ECO:0000313" key="8">
    <source>
        <dbReference type="Proteomes" id="UP000185663"/>
    </source>
</evidence>
<keyword evidence="7" id="KW-0670">Pyruvate</keyword>
<dbReference type="eggNOG" id="COG0028">
    <property type="taxonomic scope" value="Bacteria"/>
</dbReference>
<dbReference type="InterPro" id="IPR012001">
    <property type="entry name" value="Thiamin_PyroP_enz_TPP-bd_dom"/>
</dbReference>
<evidence type="ECO:0000313" key="7">
    <source>
        <dbReference type="EMBL" id="SDS05281.1"/>
    </source>
</evidence>
<evidence type="ECO:0000256" key="2">
    <source>
        <dbReference type="ARBA" id="ARBA00023052"/>
    </source>
</evidence>
<accession>A0A1H1P224</accession>
<dbReference type="InterPro" id="IPR029035">
    <property type="entry name" value="DHS-like_NAD/FAD-binding_dom"/>
</dbReference>
<evidence type="ECO:0000259" key="6">
    <source>
        <dbReference type="Pfam" id="PF02776"/>
    </source>
</evidence>
<dbReference type="InterPro" id="IPR029061">
    <property type="entry name" value="THDP-binding"/>
</dbReference>
<keyword evidence="8" id="KW-1185">Reference proteome</keyword>
<dbReference type="NCBIfam" id="NF005114">
    <property type="entry name" value="PRK06546.1"/>
    <property type="match status" value="1"/>
</dbReference>
<feature type="domain" description="Thiamine pyrophosphate enzyme TPP-binding" evidence="5">
    <location>
        <begin position="398"/>
        <end position="548"/>
    </location>
</feature>
<evidence type="ECO:0000259" key="5">
    <source>
        <dbReference type="Pfam" id="PF02775"/>
    </source>
</evidence>
<evidence type="ECO:0000259" key="4">
    <source>
        <dbReference type="Pfam" id="PF00205"/>
    </source>
</evidence>
<dbReference type="InterPro" id="IPR011766">
    <property type="entry name" value="TPP_enzyme_TPP-bd"/>
</dbReference>
<evidence type="ECO:0000256" key="1">
    <source>
        <dbReference type="ARBA" id="ARBA00007812"/>
    </source>
</evidence>
<dbReference type="Gene3D" id="3.40.50.970">
    <property type="match status" value="2"/>
</dbReference>
<evidence type="ECO:0000256" key="3">
    <source>
        <dbReference type="RuleBase" id="RU362132"/>
    </source>
</evidence>
<dbReference type="InterPro" id="IPR012000">
    <property type="entry name" value="Thiamin_PyroP_enz_cen_dom"/>
</dbReference>
<dbReference type="InterPro" id="IPR047212">
    <property type="entry name" value="TPP_POXB-like"/>
</dbReference>
<organism evidence="7 8">
    <name type="scientific">Paraoerskovia marina</name>
    <dbReference type="NCBI Taxonomy" id="545619"/>
    <lineage>
        <taxon>Bacteria</taxon>
        <taxon>Bacillati</taxon>
        <taxon>Actinomycetota</taxon>
        <taxon>Actinomycetes</taxon>
        <taxon>Micrococcales</taxon>
        <taxon>Cellulomonadaceae</taxon>
        <taxon>Paraoerskovia</taxon>
    </lineage>
</organism>
<dbReference type="Proteomes" id="UP000185663">
    <property type="component" value="Chromosome I"/>
</dbReference>
<dbReference type="GO" id="GO:0000287">
    <property type="term" value="F:magnesium ion binding"/>
    <property type="evidence" value="ECO:0007669"/>
    <property type="project" value="InterPro"/>
</dbReference>
<dbReference type="Pfam" id="PF02776">
    <property type="entry name" value="TPP_enzyme_N"/>
    <property type="match status" value="1"/>
</dbReference>
<dbReference type="SUPFAM" id="SSF52467">
    <property type="entry name" value="DHS-like NAD/FAD-binding domain"/>
    <property type="match status" value="1"/>
</dbReference>
<dbReference type="OrthoDB" id="4959782at2"/>
<dbReference type="PANTHER" id="PTHR42981:SF2">
    <property type="entry name" value="PYRUVATE DEHYDROGENASE [UBIQUINONE]"/>
    <property type="match status" value="1"/>
</dbReference>
<dbReference type="InterPro" id="IPR047210">
    <property type="entry name" value="TPP_PYR_POXB-like"/>
</dbReference>
<gene>
    <name evidence="7" type="ORF">SAMN04489860_0685</name>
</gene>
<dbReference type="GO" id="GO:0030976">
    <property type="term" value="F:thiamine pyrophosphate binding"/>
    <property type="evidence" value="ECO:0007669"/>
    <property type="project" value="InterPro"/>
</dbReference>
<reference evidence="7 8" key="1">
    <citation type="submission" date="2016-10" db="EMBL/GenBank/DDBJ databases">
        <authorList>
            <person name="de Groot N.N."/>
        </authorList>
    </citation>
    <scope>NUCLEOTIDE SEQUENCE [LARGE SCALE GENOMIC DNA]</scope>
    <source>
        <strain evidence="7 8">DSM 22126</strain>
    </source>
</reference>
<dbReference type="InterPro" id="IPR047211">
    <property type="entry name" value="POXB-like"/>
</dbReference>
<proteinExistence type="inferred from homology"/>
<feature type="domain" description="Thiamine pyrophosphate enzyme N-terminal TPP-binding" evidence="6">
    <location>
        <begin position="15"/>
        <end position="131"/>
    </location>
</feature>
<dbReference type="Pfam" id="PF00205">
    <property type="entry name" value="TPP_enzyme_M"/>
    <property type="match status" value="1"/>
</dbReference>
<dbReference type="GO" id="GO:0003824">
    <property type="term" value="F:catalytic activity"/>
    <property type="evidence" value="ECO:0007669"/>
    <property type="project" value="InterPro"/>
</dbReference>
<comment type="similarity">
    <text evidence="1 3">Belongs to the TPP enzyme family.</text>
</comment>
<keyword evidence="2 3" id="KW-0786">Thiamine pyrophosphate</keyword>
<feature type="domain" description="Thiamine pyrophosphate enzyme central" evidence="4">
    <location>
        <begin position="207"/>
        <end position="334"/>
    </location>
</feature>
<name>A0A1H1P224_9CELL</name>
<dbReference type="Gene3D" id="3.40.50.1220">
    <property type="entry name" value="TPP-binding domain"/>
    <property type="match status" value="1"/>
</dbReference>
<dbReference type="PANTHER" id="PTHR42981">
    <property type="entry name" value="PYRUVATE DEHYDROGENASE [UBIQUINONE]"/>
    <property type="match status" value="1"/>
</dbReference>
<dbReference type="RefSeq" id="WP_083371598.1">
    <property type="nucleotide sequence ID" value="NZ_LT629776.1"/>
</dbReference>
<dbReference type="SUPFAM" id="SSF52518">
    <property type="entry name" value="Thiamin diphosphate-binding fold (THDP-binding)"/>
    <property type="match status" value="2"/>
</dbReference>
<dbReference type="AlphaFoldDB" id="A0A1H1P224"/>
<dbReference type="EMBL" id="LT629776">
    <property type="protein sequence ID" value="SDS05281.1"/>
    <property type="molecule type" value="Genomic_DNA"/>
</dbReference>
<dbReference type="STRING" id="545619.SAMN04489860_0685"/>